<dbReference type="Gramene" id="Zm00001eb092260_T001">
    <property type="protein sequence ID" value="Zm00001eb092260_P001"/>
    <property type="gene ID" value="Zm00001eb092260"/>
</dbReference>
<evidence type="ECO:0000256" key="9">
    <source>
        <dbReference type="PROSITE-ProRule" id="PRU00221"/>
    </source>
</evidence>
<organism evidence="13 14">
    <name type="scientific">Zea mays</name>
    <name type="common">Maize</name>
    <dbReference type="NCBI Taxonomy" id="4577"/>
    <lineage>
        <taxon>Eukaryota</taxon>
        <taxon>Viridiplantae</taxon>
        <taxon>Streptophyta</taxon>
        <taxon>Embryophyta</taxon>
        <taxon>Tracheophyta</taxon>
        <taxon>Spermatophyta</taxon>
        <taxon>Magnoliopsida</taxon>
        <taxon>Liliopsida</taxon>
        <taxon>Poales</taxon>
        <taxon>Poaceae</taxon>
        <taxon>PACMAD clade</taxon>
        <taxon>Panicoideae</taxon>
        <taxon>Andropogonodae</taxon>
        <taxon>Andropogoneae</taxon>
        <taxon>Tripsacinae</taxon>
        <taxon>Zea</taxon>
    </lineage>
</organism>
<evidence type="ECO:0000256" key="4">
    <source>
        <dbReference type="ARBA" id="ARBA00022741"/>
    </source>
</evidence>
<dbReference type="PROSITE" id="PS00107">
    <property type="entry name" value="PROTEIN_KINASE_ATP"/>
    <property type="match status" value="1"/>
</dbReference>
<feature type="domain" description="Protein kinase" evidence="12">
    <location>
        <begin position="119"/>
        <end position="394"/>
    </location>
</feature>
<keyword evidence="4 10" id="KW-0547">Nucleotide-binding</keyword>
<accession>A0A804MK35</accession>
<feature type="region of interest" description="Disordered" evidence="11">
    <location>
        <begin position="1"/>
        <end position="30"/>
    </location>
</feature>
<dbReference type="Proteomes" id="UP000007305">
    <property type="component" value="Chromosome 2"/>
</dbReference>
<dbReference type="SUPFAM" id="SSF49354">
    <property type="entry name" value="PapD-like"/>
    <property type="match status" value="1"/>
</dbReference>
<dbReference type="InterPro" id="IPR013783">
    <property type="entry name" value="Ig-like_fold"/>
</dbReference>
<feature type="region of interest" description="Disordered" evidence="11">
    <location>
        <begin position="389"/>
        <end position="413"/>
    </location>
</feature>
<protein>
    <recommendedName>
        <fullName evidence="1">non-specific serine/threonine protein kinase</fullName>
        <ecNumber evidence="1">2.7.11.1</ecNumber>
    </recommendedName>
</protein>
<keyword evidence="2" id="KW-0723">Serine/threonine-protein kinase</keyword>
<evidence type="ECO:0000313" key="13">
    <source>
        <dbReference type="EnsemblPlants" id="Zm00001eb092260_P001"/>
    </source>
</evidence>
<dbReference type="InterPro" id="IPR011009">
    <property type="entry name" value="Kinase-like_dom_sf"/>
</dbReference>
<evidence type="ECO:0000256" key="5">
    <source>
        <dbReference type="ARBA" id="ARBA00022777"/>
    </source>
</evidence>
<dbReference type="InterPro" id="IPR008962">
    <property type="entry name" value="PapD-like_sf"/>
</dbReference>
<dbReference type="Gene3D" id="1.10.510.10">
    <property type="entry name" value="Transferase(Phosphotransferase) domain 1"/>
    <property type="match status" value="1"/>
</dbReference>
<keyword evidence="5" id="KW-0418">Kinase</keyword>
<evidence type="ECO:0000256" key="8">
    <source>
        <dbReference type="ARBA" id="ARBA00048679"/>
    </source>
</evidence>
<comment type="catalytic activity">
    <reaction evidence="7">
        <text>L-threonyl-[protein] + ATP = O-phospho-L-threonyl-[protein] + ADP + H(+)</text>
        <dbReference type="Rhea" id="RHEA:46608"/>
        <dbReference type="Rhea" id="RHEA-COMP:11060"/>
        <dbReference type="Rhea" id="RHEA-COMP:11605"/>
        <dbReference type="ChEBI" id="CHEBI:15378"/>
        <dbReference type="ChEBI" id="CHEBI:30013"/>
        <dbReference type="ChEBI" id="CHEBI:30616"/>
        <dbReference type="ChEBI" id="CHEBI:61977"/>
        <dbReference type="ChEBI" id="CHEBI:456216"/>
        <dbReference type="EC" id="2.7.11.1"/>
    </reaction>
</comment>
<dbReference type="EnsemblPlants" id="Zm00001eb092260_T001">
    <property type="protein sequence ID" value="Zm00001eb092260_P001"/>
    <property type="gene ID" value="Zm00001eb092260"/>
</dbReference>
<dbReference type="SMART" id="SM00320">
    <property type="entry name" value="WD40"/>
    <property type="match status" value="5"/>
</dbReference>
<dbReference type="Pfam" id="PF00069">
    <property type="entry name" value="Pkinase"/>
    <property type="match status" value="1"/>
</dbReference>
<keyword evidence="6 10" id="KW-0067">ATP-binding</keyword>
<evidence type="ECO:0000259" key="12">
    <source>
        <dbReference type="PROSITE" id="PS50011"/>
    </source>
</evidence>
<reference evidence="14" key="1">
    <citation type="submission" date="2015-12" db="EMBL/GenBank/DDBJ databases">
        <title>Update maize B73 reference genome by single molecule sequencing technologies.</title>
        <authorList>
            <consortium name="Maize Genome Sequencing Project"/>
            <person name="Ware D."/>
        </authorList>
    </citation>
    <scope>NUCLEOTIDE SEQUENCE [LARGE SCALE GENOMIC DNA]</scope>
    <source>
        <strain evidence="14">cv. B73</strain>
    </source>
</reference>
<evidence type="ECO:0000256" key="6">
    <source>
        <dbReference type="ARBA" id="ARBA00022840"/>
    </source>
</evidence>
<dbReference type="InterPro" id="IPR015943">
    <property type="entry name" value="WD40/YVTN_repeat-like_dom_sf"/>
</dbReference>
<dbReference type="InterPro" id="IPR000719">
    <property type="entry name" value="Prot_kinase_dom"/>
</dbReference>
<dbReference type="SUPFAM" id="SSF50978">
    <property type="entry name" value="WD40 repeat-like"/>
    <property type="match status" value="1"/>
</dbReference>
<dbReference type="InterPro" id="IPR017441">
    <property type="entry name" value="Protein_kinase_ATP_BS"/>
</dbReference>
<feature type="binding site" evidence="10">
    <location>
        <position position="147"/>
    </location>
    <ligand>
        <name>ATP</name>
        <dbReference type="ChEBI" id="CHEBI:30616"/>
    </ligand>
</feature>
<dbReference type="AlphaFoldDB" id="A0A804MK35"/>
<evidence type="ECO:0000256" key="7">
    <source>
        <dbReference type="ARBA" id="ARBA00047899"/>
    </source>
</evidence>
<proteinExistence type="predicted"/>
<dbReference type="InParanoid" id="A0A804MK35"/>
<dbReference type="GO" id="GO:0004674">
    <property type="term" value="F:protein serine/threonine kinase activity"/>
    <property type="evidence" value="ECO:0007669"/>
    <property type="project" value="UniProtKB-KW"/>
</dbReference>
<name>A0A804MK35_MAIZE</name>
<dbReference type="InterPro" id="IPR001680">
    <property type="entry name" value="WD40_rpt"/>
</dbReference>
<dbReference type="FunFam" id="1.10.510.10:FF:001023">
    <property type="entry name" value="Os07g0541700 protein"/>
    <property type="match status" value="1"/>
</dbReference>
<dbReference type="SMART" id="SM00220">
    <property type="entry name" value="S_TKc"/>
    <property type="match status" value="1"/>
</dbReference>
<dbReference type="EC" id="2.7.11.1" evidence="1"/>
<dbReference type="Gene3D" id="3.30.200.20">
    <property type="entry name" value="Phosphorylase Kinase, domain 1"/>
    <property type="match status" value="1"/>
</dbReference>
<dbReference type="InterPro" id="IPR008271">
    <property type="entry name" value="Ser/Thr_kinase_AS"/>
</dbReference>
<keyword evidence="14" id="KW-1185">Reference proteome</keyword>
<keyword evidence="9" id="KW-0853">WD repeat</keyword>
<feature type="repeat" description="WD" evidence="9">
    <location>
        <begin position="787"/>
        <end position="830"/>
    </location>
</feature>
<feature type="repeat" description="WD" evidence="9">
    <location>
        <begin position="870"/>
        <end position="911"/>
    </location>
</feature>
<comment type="catalytic activity">
    <reaction evidence="8">
        <text>L-seryl-[protein] + ATP = O-phospho-L-seryl-[protein] + ADP + H(+)</text>
        <dbReference type="Rhea" id="RHEA:17989"/>
        <dbReference type="Rhea" id="RHEA-COMP:9863"/>
        <dbReference type="Rhea" id="RHEA-COMP:11604"/>
        <dbReference type="ChEBI" id="CHEBI:15378"/>
        <dbReference type="ChEBI" id="CHEBI:29999"/>
        <dbReference type="ChEBI" id="CHEBI:30616"/>
        <dbReference type="ChEBI" id="CHEBI:83421"/>
        <dbReference type="ChEBI" id="CHEBI:456216"/>
        <dbReference type="EC" id="2.7.11.1"/>
    </reaction>
</comment>
<evidence type="ECO:0000256" key="1">
    <source>
        <dbReference type="ARBA" id="ARBA00012513"/>
    </source>
</evidence>
<evidence type="ECO:0000256" key="3">
    <source>
        <dbReference type="ARBA" id="ARBA00022679"/>
    </source>
</evidence>
<dbReference type="PROSITE" id="PS50011">
    <property type="entry name" value="PROTEIN_KINASE_DOM"/>
    <property type="match status" value="1"/>
</dbReference>
<dbReference type="SUPFAM" id="SSF56112">
    <property type="entry name" value="Protein kinase-like (PK-like)"/>
    <property type="match status" value="1"/>
</dbReference>
<dbReference type="Pfam" id="PF00400">
    <property type="entry name" value="WD40"/>
    <property type="match status" value="3"/>
</dbReference>
<gene>
    <name evidence="13" type="primary">LOC103647051</name>
</gene>
<evidence type="ECO:0000256" key="2">
    <source>
        <dbReference type="ARBA" id="ARBA00022527"/>
    </source>
</evidence>
<dbReference type="GO" id="GO:0005524">
    <property type="term" value="F:ATP binding"/>
    <property type="evidence" value="ECO:0007669"/>
    <property type="project" value="UniProtKB-UniRule"/>
</dbReference>
<dbReference type="PANTHER" id="PTHR45707:SF43">
    <property type="entry name" value="PROTEIN KINASE DOMAIN-CONTAINING PROTEIN"/>
    <property type="match status" value="1"/>
</dbReference>
<evidence type="ECO:0000313" key="14">
    <source>
        <dbReference type="Proteomes" id="UP000007305"/>
    </source>
</evidence>
<dbReference type="InterPro" id="IPR036322">
    <property type="entry name" value="WD40_repeat_dom_sf"/>
</dbReference>
<dbReference type="Gene3D" id="2.130.10.10">
    <property type="entry name" value="YVTN repeat-like/Quinoprotein amine dehydrogenase"/>
    <property type="match status" value="1"/>
</dbReference>
<keyword evidence="3" id="KW-0808">Transferase</keyword>
<sequence>MSKISSAWACQRGKAGGPRPRGKKKTENSSAPHFISIIRGSGLRAWFISLASGRPFAVGASSIDLVGHCSKKVSASRRKAPLPEMDDQENEDQALEHILTDANAEPVMLSYAFLKSITNDFSCVIGRGGFGVVYKGYLHNGKTVAVKQLSKTDDFSEKQFHDELMCLIRVKHRNIVRFLGYCSDTQQKMADFNGRFVLADIRRRFLCFEFVPNKSLLHYLKEQSTGRDWKTRYQLIEGICQGLWYLHHEEHINHLDLKPENILLDDDMVPKISDFGLSRRFSGELNVIITENICGTLGYIAPEYLSKGEISFKADIFSLGIIIKKILMGSNDLSDFEKWHESQDVHCPQLNRCIQISQLCLEDDQHKRPTIGCIIDMLNDMKTTTTETIVSPGFGHSRNNSGSSEEYESCDSSHLPGIHHGEVHSATEASTCVSELLEQVQSLGVSTVPSSQLHRITSIPKGFGETNTHHIRSPGSTSESSKLLDVYPLELRFPLEPNKCTECPVTLTNRTDCYVGVWITPAKPHTCHGFYFSYLWWQFPSSSFFQIMDPHSTLVVTLVMDPLQLGLGLQDTEDKFQVLMIVMESQKDLENLNPSISSSTDNDMLRRVEELGGEVHRAILRAVSCDPASCKPEVVHSVPMVISAKTLENVLSIDVDLDMCWILASHRAGYVSIWNYNTQGRVTALKVTKEAGMLHSLTRTRSATTSCVYSAKFITRKKLFATGDGYGYICIYAYTMDKVKKFEAYHGKPVSLLAVHSTYPFLLSSSSCDRSIKLWAWDQQWACTRTFDAHTSGVQHVRFNPADVNTFVSVSCGGACVKVWEIHSSTPITTLFGPNNVDYFTDADRQFLLNIWSQKATILDLQTQKTVHRLLVHQREMRDVACHPTLPILATRLDDGTVCLWDATTYRLLDKYGGRFPEEEEGEEE</sequence>
<dbReference type="Gene3D" id="2.60.40.10">
    <property type="entry name" value="Immunoglobulins"/>
    <property type="match status" value="1"/>
</dbReference>
<dbReference type="PROSITE" id="PS50082">
    <property type="entry name" value="WD_REPEATS_2"/>
    <property type="match status" value="2"/>
</dbReference>
<reference evidence="13" key="3">
    <citation type="submission" date="2021-05" db="UniProtKB">
        <authorList>
            <consortium name="EnsemblPlants"/>
        </authorList>
    </citation>
    <scope>IDENTIFICATION</scope>
    <source>
        <strain evidence="13">cv. B73</strain>
    </source>
</reference>
<reference evidence="13" key="2">
    <citation type="submission" date="2019-07" db="EMBL/GenBank/DDBJ databases">
        <authorList>
            <person name="Seetharam A."/>
            <person name="Woodhouse M."/>
            <person name="Cannon E."/>
        </authorList>
    </citation>
    <scope>NUCLEOTIDE SEQUENCE [LARGE SCALE GENOMIC DNA]</scope>
    <source>
        <strain evidence="13">cv. B73</strain>
    </source>
</reference>
<dbReference type="PROSITE" id="PS00108">
    <property type="entry name" value="PROTEIN_KINASE_ST"/>
    <property type="match status" value="1"/>
</dbReference>
<evidence type="ECO:0000256" key="10">
    <source>
        <dbReference type="PROSITE-ProRule" id="PRU10141"/>
    </source>
</evidence>
<evidence type="ECO:0000256" key="11">
    <source>
        <dbReference type="SAM" id="MobiDB-lite"/>
    </source>
</evidence>
<dbReference type="PANTHER" id="PTHR45707">
    <property type="entry name" value="C2 CALCIUM/LIPID-BINDING PLANT PHOSPHORIBOSYLTRANSFERASE FAMILY PROTEIN"/>
    <property type="match status" value="1"/>
</dbReference>